<dbReference type="Gene3D" id="3.30.365.10">
    <property type="entry name" value="Aldehyde oxidase/xanthine dehydrogenase, molybdopterin binding domain"/>
    <property type="match status" value="4"/>
</dbReference>
<dbReference type="InterPro" id="IPR012368">
    <property type="entry name" value="OxRdtase_Mopterin-bd_su_IorB"/>
</dbReference>
<accession>A0A5S3NAE1</accession>
<dbReference type="OrthoDB" id="9767994at2"/>
<comment type="caution">
    <text evidence="3">The sequence shown here is derived from an EMBL/GenBank/DDBJ whole genome shotgun (WGS) entry which is preliminary data.</text>
</comment>
<feature type="domain" description="Aldehyde oxidase/xanthine dehydrogenase a/b hammerhead" evidence="2">
    <location>
        <begin position="211"/>
        <end position="289"/>
    </location>
</feature>
<protein>
    <submittedName>
        <fullName evidence="3">Xanthine dehydrogenase family protein molybdopterin-binding subunit</fullName>
    </submittedName>
</protein>
<gene>
    <name evidence="3" type="ORF">FDT66_08260</name>
</gene>
<sequence>MKLHKNDNFSRRNFLKTSVLASGGMLIGFNFLTACKPEAKMPVDIASLNFNDFNAFIKISDEGYVTIFSPNPEIGQGVKTSMPMIIAEELDVEWKTVTVAQGILDTKNYTRQVAGGSQSIRQGWDALRQTGATAKQMLVNAAAKKWNVDATTLKASKGIITNEKGEKLGYGAVVKEAALLEVPEKAQLKETKDFTIIGQDAINVDIDKIITGEPLFGLDYKTEGMLYASVLRPPAFGQKLDTYDDAKAKAVNGVSDVLKFGDKIAVLASSTWAAMKGKKALSATWKTDSKAESTEKHDKILNKILDGKDFDVRREDGNIKKAFSTADKVIERTYNSPFLPHNCMEPMNFYADVTADKIHLVGPIQTPQWTANRVAKLLERKVDEIHLEMTRMGGGFGRRLYGDFALEAAEISNLAKKPIKVVFSREDDMTAGTYRPAIKYRIKASLKDGKVTGYHLKEAAVNGNMYGLIPNFFPAGCIPNYKVETGNYKSNITTGAWRAPYTNFLAFAEQSFFDELATELNVDAIQLRLDLLQNVKNTDDKRIEYSGQRMEDTIKLVREKSNWGKNAEGTYQGFAAYYSHNTHVAEVAEIELKDGIPVIKKVTVAVDCGVVVNPTGAKNQVEGGVIDGIGHAMYADFSFKDGKPEYKNFDKYRLIRMGETPKVEVHFVQNNLSPTGLGEPGLPPAGGAVANAINAALGKRLYNQPFVNEIKKSSILG</sequence>
<dbReference type="RefSeq" id="WP_138535706.1">
    <property type="nucleotide sequence ID" value="NZ_VANR01000004.1"/>
</dbReference>
<dbReference type="InterPro" id="IPR037165">
    <property type="entry name" value="AldOxase/xan_DH_Mopterin-bd_sf"/>
</dbReference>
<reference evidence="3 4" key="1">
    <citation type="submission" date="2019-05" db="EMBL/GenBank/DDBJ databases">
        <title>Polaribacter aestuariivivens sp. nov., isolated from a tidal flat.</title>
        <authorList>
            <person name="Yoon J.-H."/>
        </authorList>
    </citation>
    <scope>NUCLEOTIDE SEQUENCE [LARGE SCALE GENOMIC DNA]</scope>
    <source>
        <strain evidence="3 4">DBTF-3</strain>
    </source>
</reference>
<dbReference type="Pfam" id="PF20256">
    <property type="entry name" value="MoCoBD_2"/>
    <property type="match status" value="2"/>
</dbReference>
<dbReference type="Gene3D" id="3.90.1170.50">
    <property type="entry name" value="Aldehyde oxidase/xanthine dehydrogenase, a/b hammerhead"/>
    <property type="match status" value="1"/>
</dbReference>
<evidence type="ECO:0000256" key="1">
    <source>
        <dbReference type="SAM" id="Phobius"/>
    </source>
</evidence>
<keyword evidence="1" id="KW-1133">Transmembrane helix</keyword>
<dbReference type="PANTHER" id="PTHR47495:SF3">
    <property type="entry name" value="BLR6219 PROTEIN"/>
    <property type="match status" value="1"/>
</dbReference>
<dbReference type="EMBL" id="VANR01000004">
    <property type="protein sequence ID" value="TMM29856.1"/>
    <property type="molecule type" value="Genomic_DNA"/>
</dbReference>
<dbReference type="PROSITE" id="PS51318">
    <property type="entry name" value="TAT"/>
    <property type="match status" value="1"/>
</dbReference>
<evidence type="ECO:0000313" key="4">
    <source>
        <dbReference type="Proteomes" id="UP000307140"/>
    </source>
</evidence>
<keyword evidence="4" id="KW-1185">Reference proteome</keyword>
<dbReference type="PIRSF" id="PIRSF036389">
    <property type="entry name" value="IOR_B"/>
    <property type="match status" value="1"/>
</dbReference>
<dbReference type="GO" id="GO:0016491">
    <property type="term" value="F:oxidoreductase activity"/>
    <property type="evidence" value="ECO:0007669"/>
    <property type="project" value="InterPro"/>
</dbReference>
<dbReference type="SMART" id="SM01008">
    <property type="entry name" value="Ald_Xan_dh_C"/>
    <property type="match status" value="1"/>
</dbReference>
<dbReference type="InterPro" id="IPR000674">
    <property type="entry name" value="Ald_Oxase/Xan_DH_a/b"/>
</dbReference>
<dbReference type="PROSITE" id="PS51257">
    <property type="entry name" value="PROKAR_LIPOPROTEIN"/>
    <property type="match status" value="1"/>
</dbReference>
<keyword evidence="1" id="KW-0472">Membrane</keyword>
<proteinExistence type="predicted"/>
<feature type="transmembrane region" description="Helical" evidence="1">
    <location>
        <begin position="12"/>
        <end position="32"/>
    </location>
</feature>
<dbReference type="SUPFAM" id="SSF56003">
    <property type="entry name" value="Molybdenum cofactor-binding domain"/>
    <property type="match status" value="2"/>
</dbReference>
<dbReference type="InterPro" id="IPR006311">
    <property type="entry name" value="TAT_signal"/>
</dbReference>
<dbReference type="PANTHER" id="PTHR47495">
    <property type="entry name" value="ALDEHYDE DEHYDROGENASE"/>
    <property type="match status" value="1"/>
</dbReference>
<dbReference type="AlphaFoldDB" id="A0A5S3NAE1"/>
<dbReference type="InterPro" id="IPR046867">
    <property type="entry name" value="AldOxase/xan_DH_MoCoBD2"/>
</dbReference>
<dbReference type="Proteomes" id="UP000307140">
    <property type="component" value="Unassembled WGS sequence"/>
</dbReference>
<keyword evidence="1" id="KW-0812">Transmembrane</keyword>
<dbReference type="InterPro" id="IPR052516">
    <property type="entry name" value="N-heterocyclic_Hydroxylase"/>
</dbReference>
<dbReference type="Pfam" id="PF02738">
    <property type="entry name" value="MoCoBD_1"/>
    <property type="match status" value="1"/>
</dbReference>
<evidence type="ECO:0000259" key="2">
    <source>
        <dbReference type="SMART" id="SM01008"/>
    </source>
</evidence>
<evidence type="ECO:0000313" key="3">
    <source>
        <dbReference type="EMBL" id="TMM29856.1"/>
    </source>
</evidence>
<organism evidence="3 4">
    <name type="scientific">Polaribacter aestuariivivens</name>
    <dbReference type="NCBI Taxonomy" id="2304626"/>
    <lineage>
        <taxon>Bacteria</taxon>
        <taxon>Pseudomonadati</taxon>
        <taxon>Bacteroidota</taxon>
        <taxon>Flavobacteriia</taxon>
        <taxon>Flavobacteriales</taxon>
        <taxon>Flavobacteriaceae</taxon>
    </lineage>
</organism>
<dbReference type="InterPro" id="IPR008274">
    <property type="entry name" value="AldOxase/xan_DH_MoCoBD1"/>
</dbReference>
<name>A0A5S3NAE1_9FLAO</name>